<evidence type="ECO:0000256" key="1">
    <source>
        <dbReference type="SAM" id="Phobius"/>
    </source>
</evidence>
<keyword evidence="1" id="KW-0812">Transmembrane</keyword>
<keyword evidence="1" id="KW-0472">Membrane</keyword>
<comment type="caution">
    <text evidence="2">The sequence shown here is derived from an EMBL/GenBank/DDBJ whole genome shotgun (WGS) entry which is preliminary data.</text>
</comment>
<evidence type="ECO:0000313" key="3">
    <source>
        <dbReference type="Proteomes" id="UP000240010"/>
    </source>
</evidence>
<protein>
    <recommendedName>
        <fullName evidence="4">Polysaccharide chain length determinant N-terminal domain-containing protein</fullName>
    </recommendedName>
</protein>
<feature type="transmembrane region" description="Helical" evidence="1">
    <location>
        <begin position="234"/>
        <end position="253"/>
    </location>
</feature>
<sequence>MFNMERSTKVYLTGAVLGLLFSVLLYATQAVRWEAQALVRLAQTSTSQQSEFKAIEDVPVVIERLKSRSFMSEVIKRAKTDGVADILNQDKCNCLTIKLIKNNDALIISVLGSAPELAKISTDAVVEELKFKHSILLDNYKSGIEHKALALDRETEALSKNIAVLAESMQMSKDKADDAQAVSKGILIMTMQTDLEKKRSQSTELRDLISSFHSRGTELLEPIFVREKRLFSSLWRACLFGTLLGVFFSVLWVRWKR</sequence>
<dbReference type="EMBL" id="PTIZ01000011">
    <property type="protein sequence ID" value="PPK74144.1"/>
    <property type="molecule type" value="Genomic_DNA"/>
</dbReference>
<evidence type="ECO:0008006" key="4">
    <source>
        <dbReference type="Google" id="ProtNLM"/>
    </source>
</evidence>
<proteinExistence type="predicted"/>
<dbReference type="RefSeq" id="WP_104430020.1">
    <property type="nucleotide sequence ID" value="NZ_PTIZ01000011.1"/>
</dbReference>
<dbReference type="Proteomes" id="UP000240010">
    <property type="component" value="Unassembled WGS sequence"/>
</dbReference>
<name>A0A2S6H9I0_9GAMM</name>
<gene>
    <name evidence="2" type="ORF">B0F87_11175</name>
</gene>
<organism evidence="2 3">
    <name type="scientific">Methylobacter tundripaludum</name>
    <dbReference type="NCBI Taxonomy" id="173365"/>
    <lineage>
        <taxon>Bacteria</taxon>
        <taxon>Pseudomonadati</taxon>
        <taxon>Pseudomonadota</taxon>
        <taxon>Gammaproteobacteria</taxon>
        <taxon>Methylococcales</taxon>
        <taxon>Methylococcaceae</taxon>
        <taxon>Methylobacter</taxon>
    </lineage>
</organism>
<evidence type="ECO:0000313" key="2">
    <source>
        <dbReference type="EMBL" id="PPK74144.1"/>
    </source>
</evidence>
<reference evidence="2 3" key="1">
    <citation type="submission" date="2018-02" db="EMBL/GenBank/DDBJ databases">
        <title>Subsurface microbial communities from deep shales in Ohio and West Virginia, USA.</title>
        <authorList>
            <person name="Wrighton K."/>
        </authorList>
    </citation>
    <scope>NUCLEOTIDE SEQUENCE [LARGE SCALE GENOMIC DNA]</scope>
    <source>
        <strain evidence="2 3">OWC-DMM</strain>
    </source>
</reference>
<accession>A0A2S6H9I0</accession>
<dbReference type="AlphaFoldDB" id="A0A2S6H9I0"/>
<keyword evidence="1" id="KW-1133">Transmembrane helix</keyword>